<sequence>MTRNASIACKSSCMIDRLVHAPPLSTVCEASESTLCCCCRQTLPLALVLSARPAAHSRGRMLRDPPPAGSAQPAVLIFIIELVALLASSVLVSDGPAPPPGPRLLPVSAPGLFPYYLTSTPTPTVCLVLDDLDIDSISSFYGSFILL</sequence>
<protein>
    <submittedName>
        <fullName evidence="1">Uncharacterized protein</fullName>
    </submittedName>
</protein>
<name>A0A8G0LPE7_9HYPO</name>
<evidence type="ECO:0000313" key="1">
    <source>
        <dbReference type="EMBL" id="QYT06043.1"/>
    </source>
</evidence>
<dbReference type="EMBL" id="CP075870">
    <property type="protein sequence ID" value="QYT06043.1"/>
    <property type="molecule type" value="Genomic_DNA"/>
</dbReference>
<accession>A0A8G0LPE7</accession>
<keyword evidence="2" id="KW-1185">Reference proteome</keyword>
<evidence type="ECO:0000313" key="2">
    <source>
        <dbReference type="Proteomes" id="UP000826661"/>
    </source>
</evidence>
<gene>
    <name evidence="1" type="ORF">H0G86_012908</name>
</gene>
<proteinExistence type="predicted"/>
<reference evidence="1 2" key="1">
    <citation type="journal article" date="2021" name="BMC Genomics">
        <title>Telomere-to-telomere genome assembly of asparaginase-producing Trichoderma simmonsii.</title>
        <authorList>
            <person name="Chung D."/>
            <person name="Kwon Y.M."/>
            <person name="Yang Y."/>
        </authorList>
    </citation>
    <scope>NUCLEOTIDE SEQUENCE [LARGE SCALE GENOMIC DNA]</scope>
    <source>
        <strain evidence="1 2">GH-Sj1</strain>
    </source>
</reference>
<dbReference type="AlphaFoldDB" id="A0A8G0LPE7"/>
<organism evidence="1 2">
    <name type="scientific">Trichoderma simmonsii</name>
    <dbReference type="NCBI Taxonomy" id="1491479"/>
    <lineage>
        <taxon>Eukaryota</taxon>
        <taxon>Fungi</taxon>
        <taxon>Dikarya</taxon>
        <taxon>Ascomycota</taxon>
        <taxon>Pezizomycotina</taxon>
        <taxon>Sordariomycetes</taxon>
        <taxon>Hypocreomycetidae</taxon>
        <taxon>Hypocreales</taxon>
        <taxon>Hypocreaceae</taxon>
        <taxon>Trichoderma</taxon>
    </lineage>
</organism>
<dbReference type="Proteomes" id="UP000826661">
    <property type="component" value="Chromosome VII"/>
</dbReference>